<dbReference type="CDD" id="cd03392">
    <property type="entry name" value="PAP2_like_2"/>
    <property type="match status" value="1"/>
</dbReference>
<name>A0A3F3GY22_9LACO</name>
<dbReference type="Proteomes" id="UP000064514">
    <property type="component" value="Unassembled WGS sequence"/>
</dbReference>
<keyword evidence="1" id="KW-0812">Transmembrane</keyword>
<protein>
    <submittedName>
        <fullName evidence="3">Membrane-associated phospholipid phosphatase</fullName>
    </submittedName>
</protein>
<dbReference type="SUPFAM" id="SSF48317">
    <property type="entry name" value="Acid phosphatase/Vanadium-dependent haloperoxidase"/>
    <property type="match status" value="1"/>
</dbReference>
<dbReference type="AlphaFoldDB" id="A0A3F3GY22"/>
<proteinExistence type="predicted"/>
<gene>
    <name evidence="3" type="ORF">FTRO_0021820</name>
</gene>
<dbReference type="Gene3D" id="1.20.144.10">
    <property type="entry name" value="Phosphatidic acid phosphatase type 2/haloperoxidase"/>
    <property type="match status" value="2"/>
</dbReference>
<keyword evidence="1" id="KW-1133">Transmembrane helix</keyword>
<feature type="domain" description="Phosphatidic acid phosphatase type 2/haloperoxidase" evidence="2">
    <location>
        <begin position="86"/>
        <end position="196"/>
    </location>
</feature>
<reference evidence="3" key="1">
    <citation type="journal article" date="2015" name="BMC Genomics">
        <title>Comparative genomics of Fructobacillus spp. and Leuconostoc spp. reveals niche-specific evolution of Fructobacillus spp.</title>
        <authorList>
            <person name="Endo A."/>
            <person name="Tanizawa Y."/>
            <person name="Tanaka N."/>
            <person name="Maeno S."/>
            <person name="Kumar H."/>
            <person name="Shiwa Y."/>
            <person name="Okada S."/>
            <person name="Yoshikawa H."/>
            <person name="Dicks L."/>
            <person name="Nakagawa J."/>
            <person name="Arita M."/>
        </authorList>
    </citation>
    <scope>NUCLEOTIDE SEQUENCE [LARGE SCALE GENOMIC DNA]</scope>
    <source>
        <strain evidence="3">F214-1</strain>
    </source>
</reference>
<evidence type="ECO:0000259" key="2">
    <source>
        <dbReference type="SMART" id="SM00014"/>
    </source>
</evidence>
<accession>A0A3F3GY22</accession>
<keyword evidence="1" id="KW-0472">Membrane</keyword>
<dbReference type="STRING" id="709323.GCA_001047135_00555"/>
<feature type="transmembrane region" description="Helical" evidence="1">
    <location>
        <begin position="153"/>
        <end position="171"/>
    </location>
</feature>
<dbReference type="PANTHER" id="PTHR14969">
    <property type="entry name" value="SPHINGOSINE-1-PHOSPHATE PHOSPHOHYDROLASE"/>
    <property type="match status" value="1"/>
</dbReference>
<dbReference type="InterPro" id="IPR036938">
    <property type="entry name" value="PAP2/HPO_sf"/>
</dbReference>
<dbReference type="PANTHER" id="PTHR14969:SF13">
    <property type="entry name" value="AT30094P"/>
    <property type="match status" value="1"/>
</dbReference>
<feature type="transmembrane region" description="Helical" evidence="1">
    <location>
        <begin position="127"/>
        <end position="144"/>
    </location>
</feature>
<dbReference type="InterPro" id="IPR000326">
    <property type="entry name" value="PAP2/HPO"/>
</dbReference>
<dbReference type="EMBL" id="DF968079">
    <property type="protein sequence ID" value="GAP04011.1"/>
    <property type="molecule type" value="Genomic_DNA"/>
</dbReference>
<dbReference type="RefSeq" id="WP_059393481.1">
    <property type="nucleotide sequence ID" value="NZ_DF968079.1"/>
</dbReference>
<evidence type="ECO:0000313" key="3">
    <source>
        <dbReference type="EMBL" id="GAP04011.1"/>
    </source>
</evidence>
<feature type="transmembrane region" description="Helical" evidence="1">
    <location>
        <begin position="85"/>
        <end position="107"/>
    </location>
</feature>
<dbReference type="Pfam" id="PF01569">
    <property type="entry name" value="PAP2"/>
    <property type="match status" value="1"/>
</dbReference>
<feature type="transmembrane region" description="Helical" evidence="1">
    <location>
        <begin position="53"/>
        <end position="78"/>
    </location>
</feature>
<evidence type="ECO:0000256" key="1">
    <source>
        <dbReference type="SAM" id="Phobius"/>
    </source>
</evidence>
<sequence length="222" mass="24544">MKNKQKTLLSFALILAFAILALGVLTNSPAITTFDSTISQSTAKLVTPTNTAFFTVVADLGSPLVAITLTVLLAGYVFYKKDRFLACWIILLQFGGSALTEIIKVTIARPRPSHQIIADTGFSFPSGHTFCTTIFVICLLMVVLPKIPVDSRYYVIIPACTWIILVAFSRFYLRDHYPSDVLASLLLATGLWLRLEGYRDLLHQAATAFLTRRQARALPSKN</sequence>
<organism evidence="3">
    <name type="scientific">Fructobacillus tropaeoli</name>
    <dbReference type="NCBI Taxonomy" id="709323"/>
    <lineage>
        <taxon>Bacteria</taxon>
        <taxon>Bacillati</taxon>
        <taxon>Bacillota</taxon>
        <taxon>Bacilli</taxon>
        <taxon>Lactobacillales</taxon>
        <taxon>Lactobacillaceae</taxon>
        <taxon>Fructobacillus</taxon>
    </lineage>
</organism>
<dbReference type="SMART" id="SM00014">
    <property type="entry name" value="acidPPc"/>
    <property type="match status" value="1"/>
</dbReference>